<organism evidence="3 4">
    <name type="scientific">Ascochyta lentis</name>
    <dbReference type="NCBI Taxonomy" id="205686"/>
    <lineage>
        <taxon>Eukaryota</taxon>
        <taxon>Fungi</taxon>
        <taxon>Dikarya</taxon>
        <taxon>Ascomycota</taxon>
        <taxon>Pezizomycotina</taxon>
        <taxon>Dothideomycetes</taxon>
        <taxon>Pleosporomycetidae</taxon>
        <taxon>Pleosporales</taxon>
        <taxon>Pleosporineae</taxon>
        <taxon>Didymellaceae</taxon>
        <taxon>Ascochyta</taxon>
    </lineage>
</organism>
<feature type="region of interest" description="Disordered" evidence="1">
    <location>
        <begin position="444"/>
        <end position="486"/>
    </location>
</feature>
<dbReference type="EMBL" id="RZGK01000005">
    <property type="protein sequence ID" value="KAF9698834.1"/>
    <property type="molecule type" value="Genomic_DNA"/>
</dbReference>
<evidence type="ECO:0000259" key="2">
    <source>
        <dbReference type="Pfam" id="PF22749"/>
    </source>
</evidence>
<dbReference type="GO" id="GO:0031048">
    <property type="term" value="P:regulatory ncRNA-mediated heterochromatin formation"/>
    <property type="evidence" value="ECO:0007669"/>
    <property type="project" value="TreeGrafter"/>
</dbReference>
<evidence type="ECO:0000313" key="4">
    <source>
        <dbReference type="Proteomes" id="UP000651452"/>
    </source>
</evidence>
<feature type="compositionally biased region" description="Polar residues" evidence="1">
    <location>
        <begin position="446"/>
        <end position="455"/>
    </location>
</feature>
<keyword evidence="4" id="KW-1185">Reference proteome</keyword>
<comment type="caution">
    <text evidence="3">The sequence shown here is derived from an EMBL/GenBank/DDBJ whole genome shotgun (WGS) entry which is preliminary data.</text>
</comment>
<feature type="domain" description="Arb2" evidence="2">
    <location>
        <begin position="15"/>
        <end position="317"/>
    </location>
</feature>
<accession>A0A8H7J8G1</accession>
<sequence>MFRRKEDTLTPDPSYPADLKQLGFFINKLGHIRMIDAPEKPFVFHSLNDDRHNEVRNEAFHACSRAEVTERLFKLGIKQFYFPHLTTTKPDGPHVPILAPPPDVLKTRKRVIVIVNDAIQDLGVLAYRQLQREFGVNGGSVINFAKEIAKRSALTKNKEEPGSATDIFQDGARVQDDREIPGLIVMNTGQLLYSHKYNRAMTIRSWCALPRKSIVHDPIKIHDQENYIEGHRSPTKHIKTVFDQLLCNPNRIAPDAEVYVIAIEGGADKILDVFKEDFDKYASRVTAMAVVQSLVDNSEIAHPSLKAFLHQRTRQWKYTDLSATPRQCIDLPDDYTSDAPPQPASQDKSICWNEELVGSGSLPEITKTLHRLALSVFPCTNKNTTSSEPDADTNSEWTSGSVLCPTFAGGKESAGECIFTEPTVQHGILSFFEEVAQNPEHYRNPPFTTSANTPHPTADAPFALSADPTVPEPSDMQPAYPMTTPEQEELEEARATLSDLRIALAACPENINQLTKGRERLVQKIASQEVAVAELQTRALSSGSLGVGEAEELRQTWSAKVDGPQVPFAGTMVDSELLKAAGLGGTADEEVEKLG</sequence>
<protein>
    <recommendedName>
        <fullName evidence="2">Arb2 domain-containing protein</fullName>
    </recommendedName>
</protein>
<dbReference type="PANTHER" id="PTHR21357">
    <property type="entry name" value="FAM172 FAMILY PROTEIN HOMOLOG CG10038"/>
    <property type="match status" value="1"/>
</dbReference>
<dbReference type="InterPro" id="IPR053858">
    <property type="entry name" value="Arb2_dom"/>
</dbReference>
<name>A0A8H7J8G1_9PLEO</name>
<dbReference type="Pfam" id="PF22749">
    <property type="entry name" value="Arb2"/>
    <property type="match status" value="1"/>
</dbReference>
<dbReference type="PANTHER" id="PTHR21357:SF4">
    <property type="entry name" value="FAM172 FAMILY PROTEIN HOMOLOG CG10038"/>
    <property type="match status" value="1"/>
</dbReference>
<reference evidence="3" key="1">
    <citation type="submission" date="2018-12" db="EMBL/GenBank/DDBJ databases">
        <authorList>
            <person name="Syme R.A."/>
            <person name="Farfan-Caceres L."/>
            <person name="Lichtenzveig J."/>
        </authorList>
    </citation>
    <scope>NUCLEOTIDE SEQUENCE</scope>
    <source>
        <strain evidence="3">Al4</strain>
    </source>
</reference>
<dbReference type="GO" id="GO:0005634">
    <property type="term" value="C:nucleus"/>
    <property type="evidence" value="ECO:0007669"/>
    <property type="project" value="TreeGrafter"/>
</dbReference>
<dbReference type="GO" id="GO:0035197">
    <property type="term" value="F:siRNA binding"/>
    <property type="evidence" value="ECO:0007669"/>
    <property type="project" value="TreeGrafter"/>
</dbReference>
<proteinExistence type="predicted"/>
<dbReference type="InterPro" id="IPR048263">
    <property type="entry name" value="Arb2"/>
</dbReference>
<dbReference type="AlphaFoldDB" id="A0A8H7J8G1"/>
<gene>
    <name evidence="3" type="ORF">EKO04_002749</name>
</gene>
<reference evidence="3" key="2">
    <citation type="submission" date="2020-09" db="EMBL/GenBank/DDBJ databases">
        <title>Reference genome assembly for Australian Ascochyta lentis isolate Al4.</title>
        <authorList>
            <person name="Lee R.C."/>
            <person name="Farfan-Caceres L.M."/>
            <person name="Debler J.W."/>
            <person name="Williams A.H."/>
            <person name="Henares B.M."/>
        </authorList>
    </citation>
    <scope>NUCLEOTIDE SEQUENCE</scope>
    <source>
        <strain evidence="3">Al4</strain>
    </source>
</reference>
<dbReference type="OrthoDB" id="421951at2759"/>
<evidence type="ECO:0000256" key="1">
    <source>
        <dbReference type="SAM" id="MobiDB-lite"/>
    </source>
</evidence>
<evidence type="ECO:0000313" key="3">
    <source>
        <dbReference type="EMBL" id="KAF9698834.1"/>
    </source>
</evidence>
<dbReference type="Proteomes" id="UP000651452">
    <property type="component" value="Unassembled WGS sequence"/>
</dbReference>